<dbReference type="InterPro" id="IPR036465">
    <property type="entry name" value="vWFA_dom_sf"/>
</dbReference>
<dbReference type="PANTHER" id="PTHR45737:SF6">
    <property type="entry name" value="VON WILLEBRAND FACTOR A DOMAIN-CONTAINING PROTEIN 5A"/>
    <property type="match status" value="1"/>
</dbReference>
<dbReference type="PANTHER" id="PTHR45737">
    <property type="entry name" value="VON WILLEBRAND FACTOR A DOMAIN-CONTAINING PROTEIN 5A"/>
    <property type="match status" value="1"/>
</dbReference>
<feature type="domain" description="VWFA" evidence="1">
    <location>
        <begin position="330"/>
        <end position="502"/>
    </location>
</feature>
<feature type="domain" description="VIT" evidence="2">
    <location>
        <begin position="65"/>
        <end position="195"/>
    </location>
</feature>
<accession>A0A814LTS1</accession>
<dbReference type="PROSITE" id="PS51468">
    <property type="entry name" value="VIT"/>
    <property type="match status" value="1"/>
</dbReference>
<proteinExistence type="predicted"/>
<comment type="caution">
    <text evidence="3">The sequence shown here is derived from an EMBL/GenBank/DDBJ whole genome shotgun (WGS) entry which is preliminary data.</text>
</comment>
<dbReference type="SUPFAM" id="SSF53300">
    <property type="entry name" value="vWA-like"/>
    <property type="match status" value="1"/>
</dbReference>
<dbReference type="Pfam" id="PF08487">
    <property type="entry name" value="VIT"/>
    <property type="match status" value="1"/>
</dbReference>
<dbReference type="SMART" id="SM00327">
    <property type="entry name" value="VWA"/>
    <property type="match status" value="1"/>
</dbReference>
<dbReference type="Proteomes" id="UP000663882">
    <property type="component" value="Unassembled WGS sequence"/>
</dbReference>
<gene>
    <name evidence="3" type="ORF">RFH988_LOCUS17628</name>
</gene>
<evidence type="ECO:0000313" key="3">
    <source>
        <dbReference type="EMBL" id="CAF1068228.1"/>
    </source>
</evidence>
<reference evidence="3" key="1">
    <citation type="submission" date="2021-02" db="EMBL/GenBank/DDBJ databases">
        <authorList>
            <person name="Nowell W R."/>
        </authorList>
    </citation>
    <scope>NUCLEOTIDE SEQUENCE</scope>
</reference>
<dbReference type="AlphaFoldDB" id="A0A814LTS1"/>
<dbReference type="InterPro" id="IPR013694">
    <property type="entry name" value="VIT"/>
</dbReference>
<evidence type="ECO:0000259" key="1">
    <source>
        <dbReference type="PROSITE" id="PS50234"/>
    </source>
</evidence>
<dbReference type="EMBL" id="CAJNOO010000950">
    <property type="protein sequence ID" value="CAF1068228.1"/>
    <property type="molecule type" value="Genomic_DNA"/>
</dbReference>
<evidence type="ECO:0000313" key="4">
    <source>
        <dbReference type="Proteomes" id="UP000663882"/>
    </source>
</evidence>
<dbReference type="OrthoDB" id="1729737at2759"/>
<dbReference type="Pfam" id="PF13768">
    <property type="entry name" value="VWA_3"/>
    <property type="match status" value="1"/>
</dbReference>
<name>A0A814LTS1_9BILA</name>
<evidence type="ECO:0000259" key="2">
    <source>
        <dbReference type="PROSITE" id="PS51468"/>
    </source>
</evidence>
<dbReference type="Gene3D" id="3.40.50.410">
    <property type="entry name" value="von Willebrand factor, type A domain"/>
    <property type="match status" value="1"/>
</dbReference>
<protein>
    <submittedName>
        <fullName evidence="3">Uncharacterized protein</fullName>
    </submittedName>
</protein>
<dbReference type="SMART" id="SM00609">
    <property type="entry name" value="VIT"/>
    <property type="match status" value="1"/>
</dbReference>
<sequence length="828" mass="93582">MTSKDIQKTVKTKYGNDDGPTKIYHALVGVVSLQTIKLTDEIDDLVWSDEPIHRSTRDDNIDLENIPTLRINVEEKTFVPLYNVAVEAWIHTFAADITLTQTFINLEDKPIEAIYVFPIEENAAVYALTAEIDDRLITAEIKRKKVAEAEYNEAIIHGQTATLLRQSAETLDTFIINVGAIPPGKECRVMIRYVTELDLIDGKSIRFVVPSTIAPRYNPELGHLQSPDNTNAEYVQSTPYTISFQIHVERNGISRVANLSHPVNVSTSSELINISTQDVALDRDFIIDIHLPRRPPSMLTAVEQYDSTKYAALTALIPHNLVKSNYMKSEFIFIVDCSGSMEDENKIGLAREAMLLFIRSLPLNSYFNIIRFGSHYQILFESEMISVDYNEETAKQAESLSYSMKADFGGTELLEPLQYLKNNPPTNDRSRQVFILTDGEVSNTNKVIELCRSMSSTTRIFTFGLGHSPSRSLVKGLARATNGHFVFIPPGEKVDTYVGSQLRRALKPSIVNARLEWHGLSSNVAQSPDVIPPLYANDRVLVYTMFENDEFDQQTVQVNFRVRCKKIDSTTFALDRIHRKGDTIRRLAAKAMIQQLQHMRENDATVDDMESIEQRIIALSLAHQILSPYTAFVGVETTTNRSDITAPPEVRHIPIQISKDDEHLHSYHSQFFSSRKFASHAQFSFRAADEASEKGYAADISLHRAIIDEERFMINASELRLITSETPVNVDHVRWLINKQSFNGAWQLTDDDIQLLTGGKTMATFKSNISDMEDIITTAIAIAVLESKYADQQDLWHAVVDKARQQMINFGLTQDNVDLLINEIKNKL</sequence>
<organism evidence="3 4">
    <name type="scientific">Rotaria sordida</name>
    <dbReference type="NCBI Taxonomy" id="392033"/>
    <lineage>
        <taxon>Eukaryota</taxon>
        <taxon>Metazoa</taxon>
        <taxon>Spiralia</taxon>
        <taxon>Gnathifera</taxon>
        <taxon>Rotifera</taxon>
        <taxon>Eurotatoria</taxon>
        <taxon>Bdelloidea</taxon>
        <taxon>Philodinida</taxon>
        <taxon>Philodinidae</taxon>
        <taxon>Rotaria</taxon>
    </lineage>
</organism>
<dbReference type="InterPro" id="IPR002035">
    <property type="entry name" value="VWF_A"/>
</dbReference>
<dbReference type="PROSITE" id="PS50234">
    <property type="entry name" value="VWFA"/>
    <property type="match status" value="1"/>
</dbReference>